<name>A0A7I4E7W9_PHYPA</name>
<dbReference type="InParanoid" id="A0A7I4E7W9"/>
<dbReference type="InterPro" id="IPR029068">
    <property type="entry name" value="Glyas_Bleomycin-R_OHBP_Dase"/>
</dbReference>
<dbReference type="Gramene" id="Pp3c6_22680V3.3">
    <property type="protein sequence ID" value="Pp3c6_22680V3.3"/>
    <property type="gene ID" value="Pp3c6_22680"/>
</dbReference>
<keyword evidence="3" id="KW-1185">Reference proteome</keyword>
<gene>
    <name evidence="2" type="primary">LOC112283924</name>
</gene>
<dbReference type="InterPro" id="IPR004360">
    <property type="entry name" value="Glyas_Fos-R_dOase_dom"/>
</dbReference>
<evidence type="ECO:0000313" key="3">
    <source>
        <dbReference type="Proteomes" id="UP000006727"/>
    </source>
</evidence>
<dbReference type="SUPFAM" id="SSF54593">
    <property type="entry name" value="Glyoxalase/Bleomycin resistance protein/Dihydroxybiphenyl dioxygenase"/>
    <property type="match status" value="1"/>
</dbReference>
<accession>A0A7I4E7W9</accession>
<organism evidence="2 3">
    <name type="scientific">Physcomitrium patens</name>
    <name type="common">Spreading-leaved earth moss</name>
    <name type="synonym">Physcomitrella patens</name>
    <dbReference type="NCBI Taxonomy" id="3218"/>
    <lineage>
        <taxon>Eukaryota</taxon>
        <taxon>Viridiplantae</taxon>
        <taxon>Streptophyta</taxon>
        <taxon>Embryophyta</taxon>
        <taxon>Bryophyta</taxon>
        <taxon>Bryophytina</taxon>
        <taxon>Bryopsida</taxon>
        <taxon>Funariidae</taxon>
        <taxon>Funariales</taxon>
        <taxon>Funariaceae</taxon>
        <taxon>Physcomitrium</taxon>
    </lineage>
</organism>
<reference evidence="2" key="3">
    <citation type="submission" date="2020-12" db="UniProtKB">
        <authorList>
            <consortium name="EnsemblPlants"/>
        </authorList>
    </citation>
    <scope>IDENTIFICATION</scope>
</reference>
<sequence>MLVTVYGGVTAKLGVPITNFAESVQRPQAISVLLHQAAARKSYTTTTTAIANMTFRAERQLVYEWYTPSLQTSLEFLKAVGFKVLRQEKAFAEMAWGSSSSANRLFVEQMDGYIDTCPDVSPGYSGYHGNIRILVEDVDAVYQAAMVLKGARVLKPLEDRYYGLRDFTVGGPYGLALRFATPLPGFTED</sequence>
<feature type="domain" description="Glyoxalase/fosfomycin resistance/dioxygenase" evidence="1">
    <location>
        <begin position="66"/>
        <end position="178"/>
    </location>
</feature>
<evidence type="ECO:0000259" key="1">
    <source>
        <dbReference type="Pfam" id="PF00903"/>
    </source>
</evidence>
<reference evidence="2 3" key="2">
    <citation type="journal article" date="2018" name="Plant J.">
        <title>The Physcomitrella patens chromosome-scale assembly reveals moss genome structure and evolution.</title>
        <authorList>
            <person name="Lang D."/>
            <person name="Ullrich K.K."/>
            <person name="Murat F."/>
            <person name="Fuchs J."/>
            <person name="Jenkins J."/>
            <person name="Haas F.B."/>
            <person name="Piednoel M."/>
            <person name="Gundlach H."/>
            <person name="Van Bel M."/>
            <person name="Meyberg R."/>
            <person name="Vives C."/>
            <person name="Morata J."/>
            <person name="Symeonidi A."/>
            <person name="Hiss M."/>
            <person name="Muchero W."/>
            <person name="Kamisugi Y."/>
            <person name="Saleh O."/>
            <person name="Blanc G."/>
            <person name="Decker E.L."/>
            <person name="van Gessel N."/>
            <person name="Grimwood J."/>
            <person name="Hayes R.D."/>
            <person name="Graham S.W."/>
            <person name="Gunter L.E."/>
            <person name="McDaniel S.F."/>
            <person name="Hoernstein S.N.W."/>
            <person name="Larsson A."/>
            <person name="Li F.W."/>
            <person name="Perroud P.F."/>
            <person name="Phillips J."/>
            <person name="Ranjan P."/>
            <person name="Rokshar D.S."/>
            <person name="Rothfels C.J."/>
            <person name="Schneider L."/>
            <person name="Shu S."/>
            <person name="Stevenson D.W."/>
            <person name="Thummler F."/>
            <person name="Tillich M."/>
            <person name="Villarreal Aguilar J.C."/>
            <person name="Widiez T."/>
            <person name="Wong G.K."/>
            <person name="Wymore A."/>
            <person name="Zhang Y."/>
            <person name="Zimmer A.D."/>
            <person name="Quatrano R.S."/>
            <person name="Mayer K.F.X."/>
            <person name="Goodstein D."/>
            <person name="Casacuberta J.M."/>
            <person name="Vandepoele K."/>
            <person name="Reski R."/>
            <person name="Cuming A.C."/>
            <person name="Tuskan G.A."/>
            <person name="Maumus F."/>
            <person name="Salse J."/>
            <person name="Schmutz J."/>
            <person name="Rensing S.A."/>
        </authorList>
    </citation>
    <scope>NUCLEOTIDE SEQUENCE [LARGE SCALE GENOMIC DNA]</scope>
    <source>
        <strain evidence="2 3">cv. Gransden 2004</strain>
    </source>
</reference>
<dbReference type="EnsemblPlants" id="Pp3c6_22680V3.3">
    <property type="protein sequence ID" value="Pp3c6_22680V3.3"/>
    <property type="gene ID" value="Pp3c6_22680"/>
</dbReference>
<reference evidence="2 3" key="1">
    <citation type="journal article" date="2008" name="Science">
        <title>The Physcomitrella genome reveals evolutionary insights into the conquest of land by plants.</title>
        <authorList>
            <person name="Rensing S."/>
            <person name="Lang D."/>
            <person name="Zimmer A."/>
            <person name="Terry A."/>
            <person name="Salamov A."/>
            <person name="Shapiro H."/>
            <person name="Nishiyama T."/>
            <person name="Perroud P.-F."/>
            <person name="Lindquist E."/>
            <person name="Kamisugi Y."/>
            <person name="Tanahashi T."/>
            <person name="Sakakibara K."/>
            <person name="Fujita T."/>
            <person name="Oishi K."/>
            <person name="Shin-I T."/>
            <person name="Kuroki Y."/>
            <person name="Toyoda A."/>
            <person name="Suzuki Y."/>
            <person name="Hashimoto A."/>
            <person name="Yamaguchi K."/>
            <person name="Sugano A."/>
            <person name="Kohara Y."/>
            <person name="Fujiyama A."/>
            <person name="Anterola A."/>
            <person name="Aoki S."/>
            <person name="Ashton N."/>
            <person name="Barbazuk W.B."/>
            <person name="Barker E."/>
            <person name="Bennetzen J."/>
            <person name="Bezanilla M."/>
            <person name="Blankenship R."/>
            <person name="Cho S.H."/>
            <person name="Dutcher S."/>
            <person name="Estelle M."/>
            <person name="Fawcett J.A."/>
            <person name="Gundlach H."/>
            <person name="Hanada K."/>
            <person name="Heyl A."/>
            <person name="Hicks K.A."/>
            <person name="Hugh J."/>
            <person name="Lohr M."/>
            <person name="Mayer K."/>
            <person name="Melkozernov A."/>
            <person name="Murata T."/>
            <person name="Nelson D."/>
            <person name="Pils B."/>
            <person name="Prigge M."/>
            <person name="Reiss B."/>
            <person name="Renner T."/>
            <person name="Rombauts S."/>
            <person name="Rushton P."/>
            <person name="Sanderfoot A."/>
            <person name="Schween G."/>
            <person name="Shiu S.-H."/>
            <person name="Stueber K."/>
            <person name="Theodoulou F.L."/>
            <person name="Tu H."/>
            <person name="Van de Peer Y."/>
            <person name="Verrier P.J."/>
            <person name="Waters E."/>
            <person name="Wood A."/>
            <person name="Yang L."/>
            <person name="Cove D."/>
            <person name="Cuming A."/>
            <person name="Hasebe M."/>
            <person name="Lucas S."/>
            <person name="Mishler D.B."/>
            <person name="Reski R."/>
            <person name="Grigoriev I."/>
            <person name="Quatrano R.S."/>
            <person name="Boore J.L."/>
        </authorList>
    </citation>
    <scope>NUCLEOTIDE SEQUENCE [LARGE SCALE GENOMIC DNA]</scope>
    <source>
        <strain evidence="2 3">cv. Gransden 2004</strain>
    </source>
</reference>
<proteinExistence type="predicted"/>
<dbReference type="Gene3D" id="3.10.180.10">
    <property type="entry name" value="2,3-Dihydroxybiphenyl 1,2-Dioxygenase, domain 1"/>
    <property type="match status" value="1"/>
</dbReference>
<protein>
    <recommendedName>
        <fullName evidence="1">Glyoxalase/fosfomycin resistance/dioxygenase domain-containing protein</fullName>
    </recommendedName>
</protein>
<dbReference type="Pfam" id="PF00903">
    <property type="entry name" value="Glyoxalase"/>
    <property type="match status" value="1"/>
</dbReference>
<dbReference type="EMBL" id="ABEU02000006">
    <property type="status" value="NOT_ANNOTATED_CDS"/>
    <property type="molecule type" value="Genomic_DNA"/>
</dbReference>
<evidence type="ECO:0000313" key="2">
    <source>
        <dbReference type="EnsemblPlants" id="Pp3c6_22680V3.3"/>
    </source>
</evidence>
<dbReference type="AlphaFoldDB" id="A0A7I4E7W9"/>
<dbReference type="Proteomes" id="UP000006727">
    <property type="component" value="Chromosome 6"/>
</dbReference>